<accession>A0ABS3S283</accession>
<evidence type="ECO:0000313" key="1">
    <source>
        <dbReference type="EMBL" id="MBO2462653.1"/>
    </source>
</evidence>
<organism evidence="1 2">
    <name type="scientific">Actinomadura violacea</name>
    <dbReference type="NCBI Taxonomy" id="2819934"/>
    <lineage>
        <taxon>Bacteria</taxon>
        <taxon>Bacillati</taxon>
        <taxon>Actinomycetota</taxon>
        <taxon>Actinomycetes</taxon>
        <taxon>Streptosporangiales</taxon>
        <taxon>Thermomonosporaceae</taxon>
        <taxon>Actinomadura</taxon>
    </lineage>
</organism>
<dbReference type="EMBL" id="JAGEPF010000023">
    <property type="protein sequence ID" value="MBO2462653.1"/>
    <property type="molecule type" value="Genomic_DNA"/>
</dbReference>
<gene>
    <name evidence="1" type="ORF">J4709_34305</name>
</gene>
<protein>
    <recommendedName>
        <fullName evidence="3">MFS transporter</fullName>
    </recommendedName>
</protein>
<dbReference type="InterPro" id="IPR037185">
    <property type="entry name" value="EmrE-like"/>
</dbReference>
<sequence length="66" mass="6622">MLVSIANLLFPLADRSGDLSVLALSVALYPAGTGLLARGVLRERIGCGQIAGLGTTAVAVSLLALT</sequence>
<evidence type="ECO:0000313" key="2">
    <source>
        <dbReference type="Proteomes" id="UP000680206"/>
    </source>
</evidence>
<dbReference type="SUPFAM" id="SSF103481">
    <property type="entry name" value="Multidrug resistance efflux transporter EmrE"/>
    <property type="match status" value="1"/>
</dbReference>
<reference evidence="1 2" key="1">
    <citation type="submission" date="2021-03" db="EMBL/GenBank/DDBJ databases">
        <title>Actinomadura violae sp. nov., isolated from lichen in Thailand.</title>
        <authorList>
            <person name="Kanchanasin P."/>
            <person name="Saeng-In P."/>
            <person name="Phongsopitanun W."/>
            <person name="Yuki M."/>
            <person name="Kudo T."/>
            <person name="Ohkuma M."/>
            <person name="Tanasupawat S."/>
        </authorList>
    </citation>
    <scope>NUCLEOTIDE SEQUENCE [LARGE SCALE GENOMIC DNA]</scope>
    <source>
        <strain evidence="1 2">LCR2-06</strain>
    </source>
</reference>
<proteinExistence type="predicted"/>
<dbReference type="RefSeq" id="WP_208247118.1">
    <property type="nucleotide sequence ID" value="NZ_JAGEPF010000023.1"/>
</dbReference>
<name>A0ABS3S283_9ACTN</name>
<comment type="caution">
    <text evidence="1">The sequence shown here is derived from an EMBL/GenBank/DDBJ whole genome shotgun (WGS) entry which is preliminary data.</text>
</comment>
<evidence type="ECO:0008006" key="3">
    <source>
        <dbReference type="Google" id="ProtNLM"/>
    </source>
</evidence>
<dbReference type="Proteomes" id="UP000680206">
    <property type="component" value="Unassembled WGS sequence"/>
</dbReference>
<keyword evidence="2" id="KW-1185">Reference proteome</keyword>